<evidence type="ECO:0000313" key="1">
    <source>
        <dbReference type="EMBL" id="MPC09834.1"/>
    </source>
</evidence>
<name>A0A5B7CMB1_PORTR</name>
<gene>
    <name evidence="1" type="ORF">E2C01_002452</name>
</gene>
<proteinExistence type="predicted"/>
<protein>
    <submittedName>
        <fullName evidence="1">Uncharacterized protein</fullName>
    </submittedName>
</protein>
<organism evidence="1 2">
    <name type="scientific">Portunus trituberculatus</name>
    <name type="common">Swimming crab</name>
    <name type="synonym">Neptunus trituberculatus</name>
    <dbReference type="NCBI Taxonomy" id="210409"/>
    <lineage>
        <taxon>Eukaryota</taxon>
        <taxon>Metazoa</taxon>
        <taxon>Ecdysozoa</taxon>
        <taxon>Arthropoda</taxon>
        <taxon>Crustacea</taxon>
        <taxon>Multicrustacea</taxon>
        <taxon>Malacostraca</taxon>
        <taxon>Eumalacostraca</taxon>
        <taxon>Eucarida</taxon>
        <taxon>Decapoda</taxon>
        <taxon>Pleocyemata</taxon>
        <taxon>Brachyura</taxon>
        <taxon>Eubrachyura</taxon>
        <taxon>Portunoidea</taxon>
        <taxon>Portunidae</taxon>
        <taxon>Portuninae</taxon>
        <taxon>Portunus</taxon>
    </lineage>
</organism>
<keyword evidence="2" id="KW-1185">Reference proteome</keyword>
<accession>A0A5B7CMB1</accession>
<evidence type="ECO:0000313" key="2">
    <source>
        <dbReference type="Proteomes" id="UP000324222"/>
    </source>
</evidence>
<dbReference type="AlphaFoldDB" id="A0A5B7CMB1"/>
<reference evidence="1 2" key="1">
    <citation type="submission" date="2019-05" db="EMBL/GenBank/DDBJ databases">
        <title>Another draft genome of Portunus trituberculatus and its Hox gene families provides insights of decapod evolution.</title>
        <authorList>
            <person name="Jeong J.-H."/>
            <person name="Song I."/>
            <person name="Kim S."/>
            <person name="Choi T."/>
            <person name="Kim D."/>
            <person name="Ryu S."/>
            <person name="Kim W."/>
        </authorList>
    </citation>
    <scope>NUCLEOTIDE SEQUENCE [LARGE SCALE GENOMIC DNA]</scope>
    <source>
        <tissue evidence="1">Muscle</tissue>
    </source>
</reference>
<sequence length="67" mass="7391">MCREVLGRKEGTLNPRQAVLELPPPFPSLSVLTRRRALACPAPSPDQHAGCPSRVCLLCTWILLQLI</sequence>
<comment type="caution">
    <text evidence="1">The sequence shown here is derived from an EMBL/GenBank/DDBJ whole genome shotgun (WGS) entry which is preliminary data.</text>
</comment>
<dbReference type="Proteomes" id="UP000324222">
    <property type="component" value="Unassembled WGS sequence"/>
</dbReference>
<dbReference type="EMBL" id="VSRR010000088">
    <property type="protein sequence ID" value="MPC09834.1"/>
    <property type="molecule type" value="Genomic_DNA"/>
</dbReference>